<proteinExistence type="predicted"/>
<feature type="compositionally biased region" description="Basic and acidic residues" evidence="1">
    <location>
        <begin position="47"/>
        <end position="75"/>
    </location>
</feature>
<gene>
    <name evidence="2" type="ORF">PPERSA_02497</name>
</gene>
<protein>
    <submittedName>
        <fullName evidence="2">Uncharacterized protein</fullName>
    </submittedName>
</protein>
<dbReference type="AlphaFoldDB" id="A0A0V0QAX7"/>
<name>A0A0V0QAX7_PSEPJ</name>
<sequence>MENKINSSQLTKSNSYQKSNCTYIQENTEIYDFESQIQSQQSTQVDSLERCESSEPNDDKQNKVKDCQQTDQQKQIDKKFKKNMLRNFFRLFQKYGQTQIEKWKQEINETNEGC</sequence>
<organism evidence="2 3">
    <name type="scientific">Pseudocohnilembus persalinus</name>
    <name type="common">Ciliate</name>
    <dbReference type="NCBI Taxonomy" id="266149"/>
    <lineage>
        <taxon>Eukaryota</taxon>
        <taxon>Sar</taxon>
        <taxon>Alveolata</taxon>
        <taxon>Ciliophora</taxon>
        <taxon>Intramacronucleata</taxon>
        <taxon>Oligohymenophorea</taxon>
        <taxon>Scuticociliatia</taxon>
        <taxon>Philasterida</taxon>
        <taxon>Pseudocohnilembidae</taxon>
        <taxon>Pseudocohnilembus</taxon>
    </lineage>
</organism>
<dbReference type="InParanoid" id="A0A0V0QAX7"/>
<dbReference type="Proteomes" id="UP000054937">
    <property type="component" value="Unassembled WGS sequence"/>
</dbReference>
<accession>A0A0V0QAX7</accession>
<evidence type="ECO:0000256" key="1">
    <source>
        <dbReference type="SAM" id="MobiDB-lite"/>
    </source>
</evidence>
<reference evidence="2 3" key="1">
    <citation type="journal article" date="2015" name="Sci. Rep.">
        <title>Genome of the facultative scuticociliatosis pathogen Pseudocohnilembus persalinus provides insight into its virulence through horizontal gene transfer.</title>
        <authorList>
            <person name="Xiong J."/>
            <person name="Wang G."/>
            <person name="Cheng J."/>
            <person name="Tian M."/>
            <person name="Pan X."/>
            <person name="Warren A."/>
            <person name="Jiang C."/>
            <person name="Yuan D."/>
            <person name="Miao W."/>
        </authorList>
    </citation>
    <scope>NUCLEOTIDE SEQUENCE [LARGE SCALE GENOMIC DNA]</scope>
    <source>
        <strain evidence="2">36N120E</strain>
    </source>
</reference>
<comment type="caution">
    <text evidence="2">The sequence shown here is derived from an EMBL/GenBank/DDBJ whole genome shotgun (WGS) entry which is preliminary data.</text>
</comment>
<evidence type="ECO:0000313" key="3">
    <source>
        <dbReference type="Proteomes" id="UP000054937"/>
    </source>
</evidence>
<evidence type="ECO:0000313" key="2">
    <source>
        <dbReference type="EMBL" id="KRW99385.1"/>
    </source>
</evidence>
<dbReference type="EMBL" id="LDAU01000214">
    <property type="protein sequence ID" value="KRW99385.1"/>
    <property type="molecule type" value="Genomic_DNA"/>
</dbReference>
<feature type="region of interest" description="Disordered" evidence="1">
    <location>
        <begin position="40"/>
        <end position="75"/>
    </location>
</feature>
<keyword evidence="3" id="KW-1185">Reference proteome</keyword>